<dbReference type="InterPro" id="IPR011489">
    <property type="entry name" value="EMI_domain"/>
</dbReference>
<proteinExistence type="predicted"/>
<protein>
    <recommendedName>
        <fullName evidence="6">EMI domain-containing protein</fullName>
    </recommendedName>
</protein>
<keyword evidence="1" id="KW-0245">EGF-like domain</keyword>
<evidence type="ECO:0000256" key="3">
    <source>
        <dbReference type="ARBA" id="ARBA00023157"/>
    </source>
</evidence>
<evidence type="ECO:0000256" key="4">
    <source>
        <dbReference type="SAM" id="Phobius"/>
    </source>
</evidence>
<evidence type="ECO:0000256" key="5">
    <source>
        <dbReference type="SAM" id="SignalP"/>
    </source>
</evidence>
<dbReference type="InterPro" id="IPR042635">
    <property type="entry name" value="MEGF10/SREC1/2-like"/>
</dbReference>
<evidence type="ECO:0000259" key="6">
    <source>
        <dbReference type="PROSITE" id="PS51041"/>
    </source>
</evidence>
<dbReference type="Pfam" id="PF07546">
    <property type="entry name" value="EMI"/>
    <property type="match status" value="1"/>
</dbReference>
<evidence type="ECO:0000256" key="1">
    <source>
        <dbReference type="ARBA" id="ARBA00022536"/>
    </source>
</evidence>
<keyword evidence="8" id="KW-1185">Reference proteome</keyword>
<accession>A0A834Y099</accession>
<evidence type="ECO:0000256" key="2">
    <source>
        <dbReference type="ARBA" id="ARBA00022729"/>
    </source>
</evidence>
<evidence type="ECO:0000313" key="7">
    <source>
        <dbReference type="EMBL" id="KAF7995571.1"/>
    </source>
</evidence>
<reference evidence="7 8" key="1">
    <citation type="submission" date="2020-08" db="EMBL/GenBank/DDBJ databases">
        <title>Aphidius gifuensis genome sequencing and assembly.</title>
        <authorList>
            <person name="Du Z."/>
        </authorList>
    </citation>
    <scope>NUCLEOTIDE SEQUENCE [LARGE SCALE GENOMIC DNA]</scope>
    <source>
        <strain evidence="7">YNYX2018</strain>
        <tissue evidence="7">Adults</tissue>
    </source>
</reference>
<dbReference type="PROSITE" id="PS51041">
    <property type="entry name" value="EMI"/>
    <property type="match status" value="1"/>
</dbReference>
<feature type="chain" id="PRO_5032628790" description="EMI domain-containing protein" evidence="5">
    <location>
        <begin position="25"/>
        <end position="521"/>
    </location>
</feature>
<keyword evidence="4" id="KW-0472">Membrane</keyword>
<feature type="domain" description="EMI" evidence="6">
    <location>
        <begin position="29"/>
        <end position="99"/>
    </location>
</feature>
<dbReference type="CDD" id="cd00055">
    <property type="entry name" value="EGF_Lam"/>
    <property type="match status" value="1"/>
</dbReference>
<evidence type="ECO:0000313" key="8">
    <source>
        <dbReference type="Proteomes" id="UP000639338"/>
    </source>
</evidence>
<keyword evidence="2 5" id="KW-0732">Signal</keyword>
<dbReference type="Gene3D" id="2.170.300.10">
    <property type="entry name" value="Tie2 ligand-binding domain superfamily"/>
    <property type="match status" value="1"/>
</dbReference>
<keyword evidence="3" id="KW-1015">Disulfide bond</keyword>
<gene>
    <name evidence="7" type="ORF">HCN44_006678</name>
</gene>
<dbReference type="InterPro" id="IPR002049">
    <property type="entry name" value="LE_dom"/>
</dbReference>
<organism evidence="7 8">
    <name type="scientific">Aphidius gifuensis</name>
    <name type="common">Parasitoid wasp</name>
    <dbReference type="NCBI Taxonomy" id="684658"/>
    <lineage>
        <taxon>Eukaryota</taxon>
        <taxon>Metazoa</taxon>
        <taxon>Ecdysozoa</taxon>
        <taxon>Arthropoda</taxon>
        <taxon>Hexapoda</taxon>
        <taxon>Insecta</taxon>
        <taxon>Pterygota</taxon>
        <taxon>Neoptera</taxon>
        <taxon>Endopterygota</taxon>
        <taxon>Hymenoptera</taxon>
        <taxon>Apocrita</taxon>
        <taxon>Ichneumonoidea</taxon>
        <taxon>Braconidae</taxon>
        <taxon>Aphidiinae</taxon>
        <taxon>Aphidius</taxon>
    </lineage>
</organism>
<name>A0A834Y099_APHGI</name>
<dbReference type="AlphaFoldDB" id="A0A834Y099"/>
<dbReference type="PANTHER" id="PTHR24043">
    <property type="entry name" value="SCAVENGER RECEPTOR CLASS F"/>
    <property type="match status" value="1"/>
</dbReference>
<dbReference type="GO" id="GO:0005044">
    <property type="term" value="F:scavenger receptor activity"/>
    <property type="evidence" value="ECO:0007669"/>
    <property type="project" value="InterPro"/>
</dbReference>
<dbReference type="OrthoDB" id="18487at2759"/>
<dbReference type="GO" id="GO:0048513">
    <property type="term" value="P:animal organ development"/>
    <property type="evidence" value="ECO:0007669"/>
    <property type="project" value="UniProtKB-ARBA"/>
</dbReference>
<dbReference type="EMBL" id="JACMRX010000002">
    <property type="protein sequence ID" value="KAF7995571.1"/>
    <property type="molecule type" value="Genomic_DNA"/>
</dbReference>
<keyword evidence="4" id="KW-1133">Transmembrane helix</keyword>
<feature type="transmembrane region" description="Helical" evidence="4">
    <location>
        <begin position="349"/>
        <end position="374"/>
    </location>
</feature>
<dbReference type="Proteomes" id="UP000639338">
    <property type="component" value="Unassembled WGS sequence"/>
</dbReference>
<comment type="caution">
    <text evidence="7">The sequence shown here is derived from an EMBL/GenBank/DDBJ whole genome shotgun (WGS) entry which is preliminary data.</text>
</comment>
<feature type="signal peptide" evidence="5">
    <location>
        <begin position="1"/>
        <end position="24"/>
    </location>
</feature>
<dbReference type="GO" id="GO:0048731">
    <property type="term" value="P:system development"/>
    <property type="evidence" value="ECO:0007669"/>
    <property type="project" value="UniProtKB-ARBA"/>
</dbReference>
<keyword evidence="4" id="KW-0812">Transmembrane</keyword>
<sequence>MGLSWQLKYSDLVIVLVLIITSSSEPLTGENLCQRTENYTVTWTESYKEYVPVYTTTWCMSMPPKCMKSHQELRTRHRIKTEVRHKNVTECCDGFASEKLTIDNENNFVINCVAIPQCKAGFIGKNCSAVCPQGTWGIYCKEACNCSNQRCDPISGSCQCPPGWTGSSCTDKCKVGKWGSECKSNCSCPNESKICHHVTGNCSEVIESINKLSEIVNNNIITDVFDASTSTISTLSTGTINDDDSINIISIKNHTNEFFNTTNSKNNGANEVNVTTSRNEIELNSNFATTTINKFQEHTTSQDIRVIKVNKSTSRPILAVVHVSGKTLTEHDKMIITPEVHTVPLSLEIVAIIVIGCMMSLGLMIMVVLALLHIRTKLFETIRLSIYDTAKLDNHETTLTHQHQKLNDEIKFQSLRRNNRISCQPSDYETPRCIIPDRPLTLPRAISTISTLTRESTYSNQFPNIQLFNSPRELLEAHYDRPPATNTFRQLSFPGHNEGEHLYDEIPLRSTMLRKYHNTLQ</sequence>